<organism evidence="1">
    <name type="scientific">marine metagenome</name>
    <dbReference type="NCBI Taxonomy" id="408172"/>
    <lineage>
        <taxon>unclassified sequences</taxon>
        <taxon>metagenomes</taxon>
        <taxon>ecological metagenomes</taxon>
    </lineage>
</organism>
<protein>
    <submittedName>
        <fullName evidence="1">Uncharacterized protein</fullName>
    </submittedName>
</protein>
<evidence type="ECO:0000313" key="1">
    <source>
        <dbReference type="EMBL" id="SVC75507.1"/>
    </source>
</evidence>
<dbReference type="AlphaFoldDB" id="A0A382PRM9"/>
<sequence length="139" mass="16232">MLITNQCADLPAHHVIDGFIDLGIFLQSVSKCCDTLDNVGWISYLTFDYVITSHQFFPSEYFKPIPKDKQKLHNEIKKLHELGWGYTKIHRHLRENGFQIGKSRTTVDKILKKMKKKHEYLSQPIIDGIGNFRVEMKKV</sequence>
<gene>
    <name evidence="1" type="ORF">METZ01_LOCUS328361</name>
</gene>
<dbReference type="EMBL" id="UINC01108988">
    <property type="protein sequence ID" value="SVC75507.1"/>
    <property type="molecule type" value="Genomic_DNA"/>
</dbReference>
<accession>A0A382PRM9</accession>
<name>A0A382PRM9_9ZZZZ</name>
<proteinExistence type="predicted"/>
<reference evidence="1" key="1">
    <citation type="submission" date="2018-05" db="EMBL/GenBank/DDBJ databases">
        <authorList>
            <person name="Lanie J.A."/>
            <person name="Ng W.-L."/>
            <person name="Kazmierczak K.M."/>
            <person name="Andrzejewski T.M."/>
            <person name="Davidsen T.M."/>
            <person name="Wayne K.J."/>
            <person name="Tettelin H."/>
            <person name="Glass J.I."/>
            <person name="Rusch D."/>
            <person name="Podicherti R."/>
            <person name="Tsui H.-C.T."/>
            <person name="Winkler M.E."/>
        </authorList>
    </citation>
    <scope>NUCLEOTIDE SEQUENCE</scope>
</reference>